<protein>
    <submittedName>
        <fullName evidence="1">Uncharacterized protein</fullName>
    </submittedName>
</protein>
<proteinExistence type="predicted"/>
<evidence type="ECO:0000313" key="1">
    <source>
        <dbReference type="EMBL" id="CAI2362683.1"/>
    </source>
</evidence>
<organism evidence="1 2">
    <name type="scientific">Euplotes crassus</name>
    <dbReference type="NCBI Taxonomy" id="5936"/>
    <lineage>
        <taxon>Eukaryota</taxon>
        <taxon>Sar</taxon>
        <taxon>Alveolata</taxon>
        <taxon>Ciliophora</taxon>
        <taxon>Intramacronucleata</taxon>
        <taxon>Spirotrichea</taxon>
        <taxon>Hypotrichia</taxon>
        <taxon>Euplotida</taxon>
        <taxon>Euplotidae</taxon>
        <taxon>Moneuplotes</taxon>
    </lineage>
</organism>
<reference evidence="1" key="1">
    <citation type="submission" date="2023-07" db="EMBL/GenBank/DDBJ databases">
        <authorList>
            <consortium name="AG Swart"/>
            <person name="Singh M."/>
            <person name="Singh A."/>
            <person name="Seah K."/>
            <person name="Emmerich C."/>
        </authorList>
    </citation>
    <scope>NUCLEOTIDE SEQUENCE</scope>
    <source>
        <strain evidence="1">DP1</strain>
    </source>
</reference>
<keyword evidence="2" id="KW-1185">Reference proteome</keyword>
<dbReference type="AlphaFoldDB" id="A0AAD1X4G6"/>
<accession>A0AAD1X4G6</accession>
<gene>
    <name evidence="1" type="ORF">ECRASSUSDP1_LOCUS4009</name>
</gene>
<sequence>MRTICSLKQCSKTSVKYCLTHKVPLCFSCKHDQHYSCDTVQIIQPESLEYQFDNIYSLLVNLERFTEQLGLEQLFEGTTGLITKFKDEFLVILSTVKTNIDLGNFLTFEKHEKEANEFRHKIDNDEEMKVLMSRIYQQCVFKNLTPFESETLFDRGEGVMEDNCLKIVEEKKDNQCSVDENIDDVKVDDVPSNSPPSLESLRLKHFSGINKTTKSSKLFLNLEVKEHIEFMKESRAHNVKLVEVDCFDFRNLPAKSELLNSYLSKCLPDKLCSFLTMNSGESATSVNFSEYKSCVNMLIETQVDTLNLNNFILSKNDIEWLSIVSKEKRFKINLYNCVENTSCGKKLPLKGLEQSENLMIPPRDAAICKKSDIPKEIAS</sequence>
<comment type="caution">
    <text evidence="1">The sequence shown here is derived from an EMBL/GenBank/DDBJ whole genome shotgun (WGS) entry which is preliminary data.</text>
</comment>
<name>A0AAD1X4G6_EUPCR</name>
<evidence type="ECO:0000313" key="2">
    <source>
        <dbReference type="Proteomes" id="UP001295684"/>
    </source>
</evidence>
<dbReference type="EMBL" id="CAMPGE010003836">
    <property type="protein sequence ID" value="CAI2362683.1"/>
    <property type="molecule type" value="Genomic_DNA"/>
</dbReference>
<dbReference type="Proteomes" id="UP001295684">
    <property type="component" value="Unassembled WGS sequence"/>
</dbReference>